<dbReference type="AlphaFoldDB" id="A0A699WVV4"/>
<feature type="coiled-coil region" evidence="1">
    <location>
        <begin position="85"/>
        <end position="112"/>
    </location>
</feature>
<name>A0A699WVV4_TANCI</name>
<evidence type="ECO:0000256" key="1">
    <source>
        <dbReference type="SAM" id="Coils"/>
    </source>
</evidence>
<protein>
    <submittedName>
        <fullName evidence="2">Uncharacterized protein</fullName>
    </submittedName>
</protein>
<comment type="caution">
    <text evidence="2">The sequence shown here is derived from an EMBL/GenBank/DDBJ whole genome shotgun (WGS) entry which is preliminary data.</text>
</comment>
<feature type="non-terminal residue" evidence="2">
    <location>
        <position position="1"/>
    </location>
</feature>
<sequence length="114" mass="12661">LEADNDKATSKTKAESMVSITIQQDTSSIPPMTTPIIDLTSRPGSPKVHQLLKATAIETTTTTIIHPPPSQPQQSTTDSMMMKRIGELEHIMANLIQDNKRLEQRLEIHGARLY</sequence>
<gene>
    <name evidence="2" type="ORF">Tci_923188</name>
</gene>
<feature type="non-terminal residue" evidence="2">
    <location>
        <position position="114"/>
    </location>
</feature>
<keyword evidence="1" id="KW-0175">Coiled coil</keyword>
<organism evidence="2">
    <name type="scientific">Tanacetum cinerariifolium</name>
    <name type="common">Dalmatian daisy</name>
    <name type="synonym">Chrysanthemum cinerariifolium</name>
    <dbReference type="NCBI Taxonomy" id="118510"/>
    <lineage>
        <taxon>Eukaryota</taxon>
        <taxon>Viridiplantae</taxon>
        <taxon>Streptophyta</taxon>
        <taxon>Embryophyta</taxon>
        <taxon>Tracheophyta</taxon>
        <taxon>Spermatophyta</taxon>
        <taxon>Magnoliopsida</taxon>
        <taxon>eudicotyledons</taxon>
        <taxon>Gunneridae</taxon>
        <taxon>Pentapetalae</taxon>
        <taxon>asterids</taxon>
        <taxon>campanulids</taxon>
        <taxon>Asterales</taxon>
        <taxon>Asteraceae</taxon>
        <taxon>Asteroideae</taxon>
        <taxon>Anthemideae</taxon>
        <taxon>Anthemidinae</taxon>
        <taxon>Tanacetum</taxon>
    </lineage>
</organism>
<dbReference type="EMBL" id="BKCJ011767177">
    <property type="protein sequence ID" value="GFD51219.1"/>
    <property type="molecule type" value="Genomic_DNA"/>
</dbReference>
<reference evidence="2" key="1">
    <citation type="journal article" date="2019" name="Sci. Rep.">
        <title>Draft genome of Tanacetum cinerariifolium, the natural source of mosquito coil.</title>
        <authorList>
            <person name="Yamashiro T."/>
            <person name="Shiraishi A."/>
            <person name="Satake H."/>
            <person name="Nakayama K."/>
        </authorList>
    </citation>
    <scope>NUCLEOTIDE SEQUENCE</scope>
</reference>
<accession>A0A699WVV4</accession>
<proteinExistence type="predicted"/>
<evidence type="ECO:0000313" key="2">
    <source>
        <dbReference type="EMBL" id="GFD51219.1"/>
    </source>
</evidence>